<dbReference type="AlphaFoldDB" id="A0A2A6CE23"/>
<accession>A0A2A6CE23</accession>
<dbReference type="PANTHER" id="PTHR45830">
    <property type="entry name" value="SERPENTINE RECEPTOR, CLASS I"/>
    <property type="match status" value="1"/>
</dbReference>
<reference evidence="1" key="2">
    <citation type="submission" date="2022-06" db="UniProtKB">
        <authorList>
            <consortium name="EnsemblMetazoa"/>
        </authorList>
    </citation>
    <scope>IDENTIFICATION</scope>
    <source>
        <strain evidence="1">PS312</strain>
    </source>
</reference>
<keyword evidence="2" id="KW-1185">Reference proteome</keyword>
<protein>
    <submittedName>
        <fullName evidence="1">G protein-coupled receptor</fullName>
    </submittedName>
</protein>
<evidence type="ECO:0000313" key="2">
    <source>
        <dbReference type="Proteomes" id="UP000005239"/>
    </source>
</evidence>
<dbReference type="PANTHER" id="PTHR45830:SF15">
    <property type="entry name" value="SERPENTINE RECEPTOR, CLASS I"/>
    <property type="match status" value="1"/>
</dbReference>
<name>A0A2A6CE23_PRIPA</name>
<proteinExistence type="predicted"/>
<evidence type="ECO:0000313" key="1">
    <source>
        <dbReference type="EnsemblMetazoa" id="PPA04944.1"/>
    </source>
</evidence>
<gene>
    <name evidence="1" type="primary">WBGene00094498</name>
</gene>
<reference evidence="2" key="1">
    <citation type="journal article" date="2008" name="Nat. Genet.">
        <title>The Pristionchus pacificus genome provides a unique perspective on nematode lifestyle and parasitism.</title>
        <authorList>
            <person name="Dieterich C."/>
            <person name="Clifton S.W."/>
            <person name="Schuster L.N."/>
            <person name="Chinwalla A."/>
            <person name="Delehaunty K."/>
            <person name="Dinkelacker I."/>
            <person name="Fulton L."/>
            <person name="Fulton R."/>
            <person name="Godfrey J."/>
            <person name="Minx P."/>
            <person name="Mitreva M."/>
            <person name="Roeseler W."/>
            <person name="Tian H."/>
            <person name="Witte H."/>
            <person name="Yang S.P."/>
            <person name="Wilson R.K."/>
            <person name="Sommer R.J."/>
        </authorList>
    </citation>
    <scope>NUCLEOTIDE SEQUENCE [LARGE SCALE GENOMIC DNA]</scope>
    <source>
        <strain evidence="2">PS312</strain>
    </source>
</reference>
<accession>A0A8R1U4P8</accession>
<dbReference type="EnsemblMetazoa" id="PPA04944.1">
    <property type="protein sequence ID" value="PPA04944.1"/>
    <property type="gene ID" value="WBGene00094498"/>
</dbReference>
<sequence>MDSHFRHSNCSSSNIVSAIAEHDNGTRFALRITLILIDWFFNFSFRWYSESPHSAVYCPLCSLIGVHFVMALIINVNTLAFMFLLVRMHNESFFGSESVLKISEKWEIKVYFYPTSELRLFTLLGIINVINIIGFTYYGREADNAIAIGSTFHFANTSNRSIQGLYFMGATLVDSNMPSNGCANSQFGKRNFRRIEWYLGIFHLKENKSIQAAVSDRTLKLTEKMVKVFIIQLCGAMIFMIIPLTAIFSSLMIDLHESMTGKAMTVIRVIINVVFVLDPLHFPLIFILKTGGHKTVGFEILRN</sequence>
<dbReference type="Proteomes" id="UP000005239">
    <property type="component" value="Unassembled WGS sequence"/>
</dbReference>
<dbReference type="Pfam" id="PF10326">
    <property type="entry name" value="7TM_GPCR_Str"/>
    <property type="match status" value="1"/>
</dbReference>
<dbReference type="InterPro" id="IPR019428">
    <property type="entry name" value="7TM_GPCR_serpentine_rcpt_Str"/>
</dbReference>
<organism evidence="1 2">
    <name type="scientific">Pristionchus pacificus</name>
    <name type="common">Parasitic nematode worm</name>
    <dbReference type="NCBI Taxonomy" id="54126"/>
    <lineage>
        <taxon>Eukaryota</taxon>
        <taxon>Metazoa</taxon>
        <taxon>Ecdysozoa</taxon>
        <taxon>Nematoda</taxon>
        <taxon>Chromadorea</taxon>
        <taxon>Rhabditida</taxon>
        <taxon>Rhabditina</taxon>
        <taxon>Diplogasteromorpha</taxon>
        <taxon>Diplogasteroidea</taxon>
        <taxon>Neodiplogasteridae</taxon>
        <taxon>Pristionchus</taxon>
    </lineage>
</organism>